<comment type="subcellular location">
    <subcellularLocation>
        <location evidence="1">Cell envelope</location>
    </subcellularLocation>
</comment>
<dbReference type="Pfam" id="PF09479">
    <property type="entry name" value="Flg_new"/>
    <property type="match status" value="1"/>
</dbReference>
<dbReference type="PANTHER" id="PTHR45982">
    <property type="entry name" value="REGULATOR OF CHROMOSOME CONDENSATION"/>
    <property type="match status" value="1"/>
</dbReference>
<feature type="domain" description="RCC1-like" evidence="5">
    <location>
        <begin position="52"/>
        <end position="338"/>
    </location>
</feature>
<dbReference type="PRINTS" id="PR00633">
    <property type="entry name" value="RCCNDNSATION"/>
</dbReference>
<dbReference type="Gene3D" id="2.60.40.4270">
    <property type="entry name" value="Listeria-Bacteroides repeat domain"/>
    <property type="match status" value="1"/>
</dbReference>
<keyword evidence="2" id="KW-0344">Guanine-nucleotide releasing factor</keyword>
<reference evidence="6 7" key="1">
    <citation type="journal article" date="2023" name="Microbiol. Spectr.">
        <title>Symbiosis of Carpenter Bees with Uncharacterized Lactic Acid Bacteria Showing NAD Auxotrophy.</title>
        <authorList>
            <person name="Kawasaki S."/>
            <person name="Ozawa K."/>
            <person name="Mori T."/>
            <person name="Yamamoto A."/>
            <person name="Ito M."/>
            <person name="Ohkuma M."/>
            <person name="Sakamoto M."/>
            <person name="Matsutani M."/>
        </authorList>
    </citation>
    <scope>NUCLEOTIDE SEQUENCE [LARGE SCALE GENOMIC DNA]</scope>
    <source>
        <strain evidence="6 7">KimH</strain>
    </source>
</reference>
<feature type="region of interest" description="Disordered" evidence="4">
    <location>
        <begin position="1"/>
        <end position="50"/>
    </location>
</feature>
<accession>A0ABM8BC29</accession>
<dbReference type="Pfam" id="PF25390">
    <property type="entry name" value="WD40_RLD"/>
    <property type="match status" value="2"/>
</dbReference>
<protein>
    <recommendedName>
        <fullName evidence="5">RCC1-like domain-containing protein</fullName>
    </recommendedName>
</protein>
<dbReference type="InterPro" id="IPR042229">
    <property type="entry name" value="Listeria/Bacterioides_rpt_sf"/>
</dbReference>
<dbReference type="SUPFAM" id="SSF50985">
    <property type="entry name" value="RCC1/BLIP-II"/>
    <property type="match status" value="4"/>
</dbReference>
<dbReference type="PANTHER" id="PTHR45982:SF1">
    <property type="entry name" value="REGULATOR OF CHROMOSOME CONDENSATION"/>
    <property type="match status" value="1"/>
</dbReference>
<dbReference type="Proteomes" id="UP001321748">
    <property type="component" value="Chromosome"/>
</dbReference>
<gene>
    <name evidence="6" type="ORF">KIMH_05970</name>
</gene>
<feature type="compositionally biased region" description="Polar residues" evidence="4">
    <location>
        <begin position="27"/>
        <end position="37"/>
    </location>
</feature>
<evidence type="ECO:0000256" key="3">
    <source>
        <dbReference type="ARBA" id="ARBA00022737"/>
    </source>
</evidence>
<name>A0ABM8BC29_9BIFI</name>
<sequence>MGGGATQLAQPAHADPGLRIGARPPGSDSSNGFSLTPTHGPVSGGNTARVTKPQNEIPFAQVSAGSTHGTGLNENGGVYWWGSYIYGQWGSRAPVLAELPRGIKITEVVSGYNHSMALASSGKIYAWGVNDKGQLGNGDTSGALQKTPALVNRGAIPDGVRIVHIAAGDGHSLAIGSDGKAYAWGNNQYGQLGNNDPTHANQYEPVAAAQGAIPASVSLTQISGGSNFTLALGSDQRAYSWGFGGSGRLGIGNGTNQDAPVAVLQGNMPAGVNFKQVSAGGSHALAVGTNDYAYAWGSNGSYQLGNGSMWSHPDSAVPTGVSAGKVLQVSAGAAHSMLLGNNHYVYCWGDNSNGQLGTGYSAFPYTTPSPIYNAGGVNPNMTQISAGGNFSLSVAKGVEAYSWGSIVAGQLGDPNVTSINGICSTPARPEPPKASITGVAFDGIAVPSHTVGADGAWTVTVPAHPAGRVEVTITWSNGFSEQPPIIFHYTYMTTHTIHFDTGGAPGTIPDQQVLTEDAIAWPQTPVWDGHWFTGWYTSTGQVWNFADGVESDMTLTAGWEPYQFTLTPAGGPSSGDTALSINPPAPPQALTYTALSTGLDYTLAIGSDGNAYAWGVNNEGQLGTGSATPSSIQPVRVHLPEQVKALQVSAGNTHALALGSDHHVYAWGSNTCGQLGNGSTTGASSPVDLTAAGTLPSTIIAIAAGDQYSLALTQDGHTYTWGNNTTGTLATTTNAGTATPNPTPTDITTKRNLPDTVVAISAGPNHALALTSDHHVLSWGTNQAGQLGTSNQLGSTTAQPIPVDLADFNLLTDTISQISAGQDHNLALANNHHTYSWGSNARGQLGDPTQSGGPTPVDLTARSLLPATINQVQAGNQYSIALTSSQQAYTWGANNNGTLGNNTLTDSNQPTNISANTSLPPLSAISTGSHHAAALTDTNHIYSWGANNHGQLGQGTSDTNPHPQPAIANAKQTLNVTGFTIDATDTNTPVWNSSQHAWTTHSTAHNPGPTTSTIHWTLGTYNQPDYPLPYIYTYNLPQAGSAQPQRAAATLALTLGISTSLAYTAHNIKQRVQGRKR</sequence>
<dbReference type="Pfam" id="PF00415">
    <property type="entry name" value="RCC1"/>
    <property type="match status" value="2"/>
</dbReference>
<evidence type="ECO:0000256" key="2">
    <source>
        <dbReference type="ARBA" id="ARBA00022658"/>
    </source>
</evidence>
<feature type="region of interest" description="Disordered" evidence="4">
    <location>
        <begin position="731"/>
        <end position="750"/>
    </location>
</feature>
<feature type="compositionally biased region" description="Low complexity" evidence="4">
    <location>
        <begin position="731"/>
        <end position="740"/>
    </location>
</feature>
<evidence type="ECO:0000259" key="5">
    <source>
        <dbReference type="Pfam" id="PF25390"/>
    </source>
</evidence>
<evidence type="ECO:0000313" key="7">
    <source>
        <dbReference type="Proteomes" id="UP001321748"/>
    </source>
</evidence>
<dbReference type="InterPro" id="IPR058923">
    <property type="entry name" value="RCC1-like_dom"/>
</dbReference>
<dbReference type="InterPro" id="IPR051553">
    <property type="entry name" value="Ran_GTPase-activating"/>
</dbReference>
<organism evidence="6 7">
    <name type="scientific">Bombiscardovia apis</name>
    <dbReference type="NCBI Taxonomy" id="2932182"/>
    <lineage>
        <taxon>Bacteria</taxon>
        <taxon>Bacillati</taxon>
        <taxon>Actinomycetota</taxon>
        <taxon>Actinomycetes</taxon>
        <taxon>Bifidobacteriales</taxon>
        <taxon>Bifidobacteriaceae</taxon>
        <taxon>Bombiscardovia</taxon>
    </lineage>
</organism>
<evidence type="ECO:0000256" key="1">
    <source>
        <dbReference type="ARBA" id="ARBA00004196"/>
    </source>
</evidence>
<evidence type="ECO:0000256" key="4">
    <source>
        <dbReference type="SAM" id="MobiDB-lite"/>
    </source>
</evidence>
<proteinExistence type="predicted"/>
<keyword evidence="3" id="KW-0677">Repeat</keyword>
<dbReference type="Gene3D" id="2.130.10.30">
    <property type="entry name" value="Regulator of chromosome condensation 1/beta-lactamase-inhibitor protein II"/>
    <property type="match status" value="4"/>
</dbReference>
<dbReference type="EMBL" id="AP026800">
    <property type="protein sequence ID" value="BDR54486.1"/>
    <property type="molecule type" value="Genomic_DNA"/>
</dbReference>
<keyword evidence="7" id="KW-1185">Reference proteome</keyword>
<dbReference type="PROSITE" id="PS50012">
    <property type="entry name" value="RCC1_3"/>
    <property type="match status" value="13"/>
</dbReference>
<dbReference type="InterPro" id="IPR000408">
    <property type="entry name" value="Reg_chr_condens"/>
</dbReference>
<dbReference type="InterPro" id="IPR013378">
    <property type="entry name" value="InlB-like_B-rpt"/>
</dbReference>
<dbReference type="RefSeq" id="WP_317643497.1">
    <property type="nucleotide sequence ID" value="NZ_AP026800.1"/>
</dbReference>
<dbReference type="InterPro" id="IPR009091">
    <property type="entry name" value="RCC1/BLIP-II"/>
</dbReference>
<feature type="domain" description="RCC1-like" evidence="5">
    <location>
        <begin position="698"/>
        <end position="971"/>
    </location>
</feature>
<dbReference type="PROSITE" id="PS00626">
    <property type="entry name" value="RCC1_2"/>
    <property type="match status" value="4"/>
</dbReference>
<evidence type="ECO:0000313" key="6">
    <source>
        <dbReference type="EMBL" id="BDR54486.1"/>
    </source>
</evidence>